<dbReference type="KEGG" id="ptv:AA957_06735"/>
<evidence type="ECO:0000256" key="1">
    <source>
        <dbReference type="SAM" id="Phobius"/>
    </source>
</evidence>
<gene>
    <name evidence="2" type="ORF">AA957_06735</name>
</gene>
<keyword evidence="1" id="KW-0472">Membrane</keyword>
<dbReference type="AlphaFoldDB" id="A0A0H5ANR9"/>
<evidence type="ECO:0000313" key="3">
    <source>
        <dbReference type="Proteomes" id="UP000036608"/>
    </source>
</evidence>
<feature type="transmembrane region" description="Helical" evidence="1">
    <location>
        <begin position="48"/>
        <end position="66"/>
    </location>
</feature>
<protein>
    <submittedName>
        <fullName evidence="2">Uncharacterized protein</fullName>
    </submittedName>
</protein>
<sequence>MGATLPEKYSKVYAAGPVVEFFTFTVTIVPAWADAIIEPNRVAAPNSLANLINIPLMLIITITLVLPRFGKHLNYKCLFDAEG</sequence>
<evidence type="ECO:0000313" key="2">
    <source>
        <dbReference type="EMBL" id="AKS05807.1"/>
    </source>
</evidence>
<keyword evidence="1" id="KW-0812">Transmembrane</keyword>
<dbReference type="Proteomes" id="UP000036608">
    <property type="component" value="Chromosome"/>
</dbReference>
<accession>A0A0H5ANR9</accession>
<feature type="transmembrane region" description="Helical" evidence="1">
    <location>
        <begin position="12"/>
        <end position="33"/>
    </location>
</feature>
<reference evidence="2 3" key="1">
    <citation type="journal article" date="2015" name="Genome Announc.">
        <title>Complete Genome Sequence of the Rhizobacterium Pseudomonas trivialis Strain IHBB745 with Multiple Plant Growth-Promoting Activities and Tolerance to Desiccation and Alkalinity.</title>
        <authorList>
            <person name="Gulati A."/>
            <person name="Swarnkar M.K."/>
            <person name="Vyas P."/>
            <person name="Rahi P."/>
            <person name="Thakur R."/>
            <person name="Thakur N."/>
            <person name="Singh A.K."/>
        </authorList>
    </citation>
    <scope>NUCLEOTIDE SEQUENCE [LARGE SCALE GENOMIC DNA]</scope>
    <source>
        <strain evidence="3">745</strain>
    </source>
</reference>
<name>A0A0H5ANR9_9PSED</name>
<organism evidence="2 3">
    <name type="scientific">Pseudomonas trivialis</name>
    <dbReference type="NCBI Taxonomy" id="200450"/>
    <lineage>
        <taxon>Bacteria</taxon>
        <taxon>Pseudomonadati</taxon>
        <taxon>Pseudomonadota</taxon>
        <taxon>Gammaproteobacteria</taxon>
        <taxon>Pseudomonadales</taxon>
        <taxon>Pseudomonadaceae</taxon>
        <taxon>Pseudomonas</taxon>
    </lineage>
</organism>
<dbReference type="EMBL" id="CP011507">
    <property type="protein sequence ID" value="AKS05807.1"/>
    <property type="molecule type" value="Genomic_DNA"/>
</dbReference>
<reference evidence="3" key="2">
    <citation type="submission" date="2015-05" db="EMBL/GenBank/DDBJ databases">
        <authorList>
            <person name="Swarnkar M.K."/>
            <person name="Vyas P."/>
            <person name="Rahi P."/>
            <person name="Thakur R."/>
            <person name="Thakur N."/>
            <person name="Singh A.K."/>
            <person name="Gulati A."/>
        </authorList>
    </citation>
    <scope>NUCLEOTIDE SEQUENCE [LARGE SCALE GENOMIC DNA]</scope>
    <source>
        <strain evidence="3">745</strain>
    </source>
</reference>
<keyword evidence="1" id="KW-1133">Transmembrane helix</keyword>
<dbReference type="PATRIC" id="fig|200450.3.peg.1395"/>
<proteinExistence type="predicted"/>